<sequence>MVSETILKDKYQTYFTSNNCLSSYMVALLKLENSDQLLEPSAGEGHLLEAALQCNNAISSVAYELHPEHAKKLRSKFNDVKNVQIRERDTIFCPDLDLCESFGRKFTKILGNPPYGAWQDYERRNQLKKKYPGFYIKETYTVFLLRCLKLLADNGRLVFIIPDTFLYLHRHIMLRRYLLEEFTIESIDVFRSSLFPGISFGYAGLCVVSIFCQKPQSHHGFYVRSVDKLANLHLSLNLKEYNSGYGSNHNYILQKDIRITESLSIPISRNNSVVAEISDHTTKMVDVADCVTGFYSGNDKLFLRKASGLVKGSKDYLLVDPISIEPNPCNLENSLRGIEGTKHFVPMLKGGGYNFLKPTQWYVDWSLKAVEFYKNNKKSRFQNSSYYFKTGIGFPMVTSKRPTAVLIEQTLFDQSIVGIFPKSSIDLFFLLAYCNSPAFWHCLKSINPSANNSAKYILKTPVILPDEYVMQDISCRTQELVLQMKHGHKTRLCEILEEEIIASIMKYINRQISSKLVNTSVMNIFSSF</sequence>
<dbReference type="InterPro" id="IPR029063">
    <property type="entry name" value="SAM-dependent_MTases_sf"/>
</dbReference>
<feature type="domain" description="Type II methyltransferase M.TaqI-like" evidence="7">
    <location>
        <begin position="81"/>
        <end position="191"/>
    </location>
</feature>
<dbReference type="InterPro" id="IPR002052">
    <property type="entry name" value="DNA_methylase_N6_adenine_CS"/>
</dbReference>
<accession>A0A7H0F0M4</accession>
<dbReference type="GO" id="GO:0003676">
    <property type="term" value="F:nucleic acid binding"/>
    <property type="evidence" value="ECO:0007669"/>
    <property type="project" value="InterPro"/>
</dbReference>
<name>A0A7H0F0M4_9CYAN</name>
<keyword evidence="5" id="KW-0949">S-adenosyl-L-methionine</keyword>
<evidence type="ECO:0000256" key="6">
    <source>
        <dbReference type="ARBA" id="ARBA00047942"/>
    </source>
</evidence>
<dbReference type="EMBL" id="CP060822">
    <property type="protein sequence ID" value="QNP29590.1"/>
    <property type="molecule type" value="Genomic_DNA"/>
</dbReference>
<dbReference type="REBASE" id="443130">
    <property type="entry name" value="M.CcuG1II"/>
</dbReference>
<dbReference type="AlphaFoldDB" id="A0A7H0F0M4"/>
<evidence type="ECO:0000256" key="4">
    <source>
        <dbReference type="ARBA" id="ARBA00022679"/>
    </source>
</evidence>
<dbReference type="Pfam" id="PF07669">
    <property type="entry name" value="Eco57I"/>
    <property type="match status" value="1"/>
</dbReference>
<comment type="catalytic activity">
    <reaction evidence="6">
        <text>a 2'-deoxyadenosine in DNA + S-adenosyl-L-methionine = an N(6)-methyl-2'-deoxyadenosine in DNA + S-adenosyl-L-homocysteine + H(+)</text>
        <dbReference type="Rhea" id="RHEA:15197"/>
        <dbReference type="Rhea" id="RHEA-COMP:12418"/>
        <dbReference type="Rhea" id="RHEA-COMP:12419"/>
        <dbReference type="ChEBI" id="CHEBI:15378"/>
        <dbReference type="ChEBI" id="CHEBI:57856"/>
        <dbReference type="ChEBI" id="CHEBI:59789"/>
        <dbReference type="ChEBI" id="CHEBI:90615"/>
        <dbReference type="ChEBI" id="CHEBI:90616"/>
        <dbReference type="EC" id="2.1.1.72"/>
    </reaction>
</comment>
<dbReference type="EC" id="2.1.1.72" evidence="2"/>
<protein>
    <recommendedName>
        <fullName evidence="2">site-specific DNA-methyltransferase (adenine-specific)</fullName>
        <ecNumber evidence="2">2.1.1.72</ecNumber>
    </recommendedName>
</protein>
<dbReference type="PANTHER" id="PTHR33841:SF5">
    <property type="entry name" value="DNA METHYLASE (MODIFICATION METHYLASE) (METHYLTRANSFERASE)-RELATED"/>
    <property type="match status" value="1"/>
</dbReference>
<evidence type="ECO:0000313" key="9">
    <source>
        <dbReference type="Proteomes" id="UP000516013"/>
    </source>
</evidence>
<dbReference type="InterPro" id="IPR011639">
    <property type="entry name" value="MethylTrfase_TaqI-like_dom"/>
</dbReference>
<proteinExistence type="inferred from homology"/>
<keyword evidence="9" id="KW-1185">Reference proteome</keyword>
<dbReference type="GO" id="GO:0009007">
    <property type="term" value="F:site-specific DNA-methyltransferase (adenine-specific) activity"/>
    <property type="evidence" value="ECO:0007669"/>
    <property type="project" value="UniProtKB-EC"/>
</dbReference>
<dbReference type="SUPFAM" id="SSF53335">
    <property type="entry name" value="S-adenosyl-L-methionine-dependent methyltransferases"/>
    <property type="match status" value="1"/>
</dbReference>
<evidence type="ECO:0000313" key="8">
    <source>
        <dbReference type="EMBL" id="QNP29590.1"/>
    </source>
</evidence>
<reference evidence="8 9" key="1">
    <citation type="submission" date="2020-08" db="EMBL/GenBank/DDBJ databases">
        <title>Complete genome sequence of Raphidiopsis curvispora isolated from drinking water reservoir in South Korea.</title>
        <authorList>
            <person name="Jeong J."/>
        </authorList>
    </citation>
    <scope>NUCLEOTIDE SEQUENCE [LARGE SCALE GENOMIC DNA]</scope>
    <source>
        <strain evidence="8 9">GIHE-G1</strain>
    </source>
</reference>
<comment type="similarity">
    <text evidence="1">Belongs to the N(4)/N(6)-methyltransferase family.</text>
</comment>
<dbReference type="InterPro" id="IPR050953">
    <property type="entry name" value="N4_N6_ade-DNA_methylase"/>
</dbReference>
<keyword evidence="3 8" id="KW-0489">Methyltransferase</keyword>
<evidence type="ECO:0000256" key="1">
    <source>
        <dbReference type="ARBA" id="ARBA00006594"/>
    </source>
</evidence>
<dbReference type="PRINTS" id="PR00507">
    <property type="entry name" value="N12N6MTFRASE"/>
</dbReference>
<evidence type="ECO:0000256" key="5">
    <source>
        <dbReference type="ARBA" id="ARBA00022691"/>
    </source>
</evidence>
<dbReference type="GO" id="GO:0006304">
    <property type="term" value="P:DNA modification"/>
    <property type="evidence" value="ECO:0007669"/>
    <property type="project" value="InterPro"/>
</dbReference>
<dbReference type="CDD" id="cd02440">
    <property type="entry name" value="AdoMet_MTases"/>
    <property type="match status" value="1"/>
</dbReference>
<evidence type="ECO:0000256" key="2">
    <source>
        <dbReference type="ARBA" id="ARBA00011900"/>
    </source>
</evidence>
<dbReference type="PROSITE" id="PS00092">
    <property type="entry name" value="N6_MTASE"/>
    <property type="match status" value="1"/>
</dbReference>
<dbReference type="GO" id="GO:0032259">
    <property type="term" value="P:methylation"/>
    <property type="evidence" value="ECO:0007669"/>
    <property type="project" value="UniProtKB-KW"/>
</dbReference>
<keyword evidence="4 8" id="KW-0808">Transferase</keyword>
<evidence type="ECO:0000259" key="7">
    <source>
        <dbReference type="Pfam" id="PF07669"/>
    </source>
</evidence>
<dbReference type="Gene3D" id="3.40.50.150">
    <property type="entry name" value="Vaccinia Virus protein VP39"/>
    <property type="match status" value="1"/>
</dbReference>
<gene>
    <name evidence="8" type="primary">rlmJ</name>
    <name evidence="8" type="ORF">IAR63_00095</name>
</gene>
<dbReference type="RefSeq" id="WP_072149072.1">
    <property type="nucleotide sequence ID" value="NZ_CP060822.1"/>
</dbReference>
<evidence type="ECO:0000256" key="3">
    <source>
        <dbReference type="ARBA" id="ARBA00022603"/>
    </source>
</evidence>
<dbReference type="PANTHER" id="PTHR33841">
    <property type="entry name" value="DNA METHYLTRANSFERASE YEEA-RELATED"/>
    <property type="match status" value="1"/>
</dbReference>
<organism evidence="8 9">
    <name type="scientific">Cylindrospermopsis curvispora GIHE-G1</name>
    <dbReference type="NCBI Taxonomy" id="2666332"/>
    <lineage>
        <taxon>Bacteria</taxon>
        <taxon>Bacillati</taxon>
        <taxon>Cyanobacteriota</taxon>
        <taxon>Cyanophyceae</taxon>
        <taxon>Nostocales</taxon>
        <taxon>Aphanizomenonaceae</taxon>
        <taxon>Cylindrospermopsis</taxon>
    </lineage>
</organism>
<dbReference type="KEGG" id="ccur:IAR63_00095"/>
<dbReference type="Proteomes" id="UP000516013">
    <property type="component" value="Chromosome"/>
</dbReference>